<evidence type="ECO:0000313" key="3">
    <source>
        <dbReference type="Proteomes" id="UP000663903"/>
    </source>
</evidence>
<evidence type="ECO:0000313" key="2">
    <source>
        <dbReference type="EMBL" id="QTD44160.1"/>
    </source>
</evidence>
<evidence type="ECO:0000256" key="1">
    <source>
        <dbReference type="SAM" id="Phobius"/>
    </source>
</evidence>
<proteinExistence type="predicted"/>
<keyword evidence="1" id="KW-1133">Transmembrane helix</keyword>
<organism evidence="2 3">
    <name type="scientific">Ottowia testudinis</name>
    <dbReference type="NCBI Taxonomy" id="2816950"/>
    <lineage>
        <taxon>Bacteria</taxon>
        <taxon>Pseudomonadati</taxon>
        <taxon>Pseudomonadota</taxon>
        <taxon>Betaproteobacteria</taxon>
        <taxon>Burkholderiales</taxon>
        <taxon>Comamonadaceae</taxon>
        <taxon>Ottowia</taxon>
    </lineage>
</organism>
<dbReference type="EMBL" id="CP071796">
    <property type="protein sequence ID" value="QTD44160.1"/>
    <property type="molecule type" value="Genomic_DNA"/>
</dbReference>
<dbReference type="Pfam" id="PF11346">
    <property type="entry name" value="DUF3149"/>
    <property type="match status" value="1"/>
</dbReference>
<keyword evidence="1" id="KW-0472">Membrane</keyword>
<name>A0A975H2G7_9BURK</name>
<sequence>MKLWQDLFGTDYGLMSIAGLLFIVFMAIWFVRFFLRKMNEPPRDMPQRRPAK</sequence>
<accession>A0A975H2G7</accession>
<dbReference type="RefSeq" id="WP_208007675.1">
    <property type="nucleotide sequence ID" value="NZ_CP071796.1"/>
</dbReference>
<dbReference type="AlphaFoldDB" id="A0A975H2G7"/>
<feature type="transmembrane region" description="Helical" evidence="1">
    <location>
        <begin position="12"/>
        <end position="35"/>
    </location>
</feature>
<reference evidence="2" key="1">
    <citation type="submission" date="2021-03" db="EMBL/GenBank/DDBJ databases">
        <title>Ottowia sp. 27C isolated from the cloaca of a Giant Asian pond turtle (Heosemys grandis).</title>
        <authorList>
            <person name="Spergser J."/>
            <person name="Busse H.-J."/>
        </authorList>
    </citation>
    <scope>NUCLEOTIDE SEQUENCE</scope>
    <source>
        <strain evidence="2">27C</strain>
    </source>
</reference>
<keyword evidence="1" id="KW-0812">Transmembrane</keyword>
<dbReference type="Proteomes" id="UP000663903">
    <property type="component" value="Chromosome"/>
</dbReference>
<keyword evidence="3" id="KW-1185">Reference proteome</keyword>
<dbReference type="KEGG" id="otd:J1M35_13615"/>
<gene>
    <name evidence="2" type="ORF">J1M35_13615</name>
</gene>
<dbReference type="InterPro" id="IPR021494">
    <property type="entry name" value="DUF3149"/>
</dbReference>
<protein>
    <submittedName>
        <fullName evidence="2">DUF3149 domain-containing protein</fullName>
    </submittedName>
</protein>